<dbReference type="AlphaFoldDB" id="A0A5B7FKH9"/>
<reference evidence="1 2" key="1">
    <citation type="submission" date="2019-05" db="EMBL/GenBank/DDBJ databases">
        <title>Another draft genome of Portunus trituberculatus and its Hox gene families provides insights of decapod evolution.</title>
        <authorList>
            <person name="Jeong J.-H."/>
            <person name="Song I."/>
            <person name="Kim S."/>
            <person name="Choi T."/>
            <person name="Kim D."/>
            <person name="Ryu S."/>
            <person name="Kim W."/>
        </authorList>
    </citation>
    <scope>NUCLEOTIDE SEQUENCE [LARGE SCALE GENOMIC DNA]</scope>
    <source>
        <tissue evidence="1">Muscle</tissue>
    </source>
</reference>
<organism evidence="1 2">
    <name type="scientific">Portunus trituberculatus</name>
    <name type="common">Swimming crab</name>
    <name type="synonym">Neptunus trituberculatus</name>
    <dbReference type="NCBI Taxonomy" id="210409"/>
    <lineage>
        <taxon>Eukaryota</taxon>
        <taxon>Metazoa</taxon>
        <taxon>Ecdysozoa</taxon>
        <taxon>Arthropoda</taxon>
        <taxon>Crustacea</taxon>
        <taxon>Multicrustacea</taxon>
        <taxon>Malacostraca</taxon>
        <taxon>Eumalacostraca</taxon>
        <taxon>Eucarida</taxon>
        <taxon>Decapoda</taxon>
        <taxon>Pleocyemata</taxon>
        <taxon>Brachyura</taxon>
        <taxon>Eubrachyura</taxon>
        <taxon>Portunoidea</taxon>
        <taxon>Portunidae</taxon>
        <taxon>Portuninae</taxon>
        <taxon>Portunus</taxon>
    </lineage>
</organism>
<keyword evidence="2" id="KW-1185">Reference proteome</keyword>
<sequence length="267" mass="28563">MLWSMLSGSATVLRRRLAVDRVCLTPSGQGKDLSGGRTMNVTVTLNSREDYFSWGRAVLRRHGGVGVVVISSEVGVRWYCRETGSGEPEVMAMQVNKTMLIGPEVSQPQCCKKGGYLSWPSPSVVSTCLCVVCLASFASHGPVVNLSLRHPHPECCKWFTVAALKAEVRILGALPCPVVVGVGGPGFELYMRILDDRALDIAGASTEPKTICKHCDSKEANEGIGLMGGTLGVESKLGVYSKKTRQGTSSISFASFSQADRHGVSLL</sequence>
<protein>
    <submittedName>
        <fullName evidence="1">Uncharacterized protein</fullName>
    </submittedName>
</protein>
<gene>
    <name evidence="1" type="ORF">E2C01_039359</name>
</gene>
<proteinExistence type="predicted"/>
<dbReference type="EMBL" id="VSRR010006827">
    <property type="protein sequence ID" value="MPC45653.1"/>
    <property type="molecule type" value="Genomic_DNA"/>
</dbReference>
<evidence type="ECO:0000313" key="1">
    <source>
        <dbReference type="EMBL" id="MPC45653.1"/>
    </source>
</evidence>
<accession>A0A5B7FKH9</accession>
<comment type="caution">
    <text evidence="1">The sequence shown here is derived from an EMBL/GenBank/DDBJ whole genome shotgun (WGS) entry which is preliminary data.</text>
</comment>
<name>A0A5B7FKH9_PORTR</name>
<evidence type="ECO:0000313" key="2">
    <source>
        <dbReference type="Proteomes" id="UP000324222"/>
    </source>
</evidence>
<dbReference type="Proteomes" id="UP000324222">
    <property type="component" value="Unassembled WGS sequence"/>
</dbReference>